<accession>A0ABS1H0M3</accession>
<dbReference type="Proteomes" id="UP000620382">
    <property type="component" value="Unassembled WGS sequence"/>
</dbReference>
<gene>
    <name evidence="2" type="ORF">JJD71_26770</name>
</gene>
<protein>
    <submittedName>
        <fullName evidence="2">Uncharacterized protein</fullName>
    </submittedName>
</protein>
<proteinExistence type="predicted"/>
<dbReference type="RefSeq" id="WP_200657711.1">
    <property type="nucleotide sequence ID" value="NZ_JAENSR010000009.1"/>
</dbReference>
<keyword evidence="3" id="KW-1185">Reference proteome</keyword>
<feature type="signal peptide" evidence="1">
    <location>
        <begin position="1"/>
        <end position="24"/>
    </location>
</feature>
<dbReference type="EMBL" id="JAENSR010000009">
    <property type="protein sequence ID" value="MBK3462675.1"/>
    <property type="molecule type" value="Genomic_DNA"/>
</dbReference>
<sequence>MTMNRLQKLVLTTALMMTAAFAHADDEKVTVINPDCLNQISAVVEALDAAHTEGKFKEVTFDKTKPAFNENDKDELCNINLDINVKSRSEVEKLQLDFRNYMTNRLKFKMLEPTITSIEEIVK</sequence>
<keyword evidence="1" id="KW-0732">Signal</keyword>
<reference evidence="2 3" key="1">
    <citation type="submission" date="2021-01" db="EMBL/GenBank/DDBJ databases">
        <title>Antibiotic resistance and phylogeny of Pseudomonas spp. isolated over three decades from chicken meat in the Norwegian food chain.</title>
        <authorList>
            <person name="Moen B."/>
        </authorList>
    </citation>
    <scope>NUCLEOTIDE SEQUENCE [LARGE SCALE GENOMIC DNA]</scope>
    <source>
        <strain evidence="2 3">MF6766</strain>
    </source>
</reference>
<organism evidence="2 3">
    <name type="scientific">Pseudomonas haemolytica</name>
    <dbReference type="NCBI Taxonomy" id="2600065"/>
    <lineage>
        <taxon>Bacteria</taxon>
        <taxon>Pseudomonadati</taxon>
        <taxon>Pseudomonadota</taxon>
        <taxon>Gammaproteobacteria</taxon>
        <taxon>Pseudomonadales</taxon>
        <taxon>Pseudomonadaceae</taxon>
        <taxon>Pseudomonas</taxon>
    </lineage>
</organism>
<feature type="chain" id="PRO_5045955651" evidence="1">
    <location>
        <begin position="25"/>
        <end position="123"/>
    </location>
</feature>
<name>A0ABS1H0M3_9PSED</name>
<evidence type="ECO:0000256" key="1">
    <source>
        <dbReference type="SAM" id="SignalP"/>
    </source>
</evidence>
<evidence type="ECO:0000313" key="3">
    <source>
        <dbReference type="Proteomes" id="UP000620382"/>
    </source>
</evidence>
<comment type="caution">
    <text evidence="2">The sequence shown here is derived from an EMBL/GenBank/DDBJ whole genome shotgun (WGS) entry which is preliminary data.</text>
</comment>
<evidence type="ECO:0000313" key="2">
    <source>
        <dbReference type="EMBL" id="MBK3462675.1"/>
    </source>
</evidence>